<proteinExistence type="inferred from homology"/>
<evidence type="ECO:0000256" key="4">
    <source>
        <dbReference type="ARBA" id="ARBA00022692"/>
    </source>
</evidence>
<evidence type="ECO:0000313" key="9">
    <source>
        <dbReference type="EMBL" id="PPA70525.1"/>
    </source>
</evidence>
<keyword evidence="6 7" id="KW-0472">Membrane</keyword>
<feature type="transmembrane region" description="Helical" evidence="7">
    <location>
        <begin position="223"/>
        <end position="244"/>
    </location>
</feature>
<dbReference type="GO" id="GO:0055085">
    <property type="term" value="P:transmembrane transport"/>
    <property type="evidence" value="ECO:0007669"/>
    <property type="project" value="InterPro"/>
</dbReference>
<reference evidence="9 10" key="1">
    <citation type="submission" date="2018-02" db="EMBL/GenBank/DDBJ databases">
        <title>Jeotgalibacillus proteolyticum sp. nov. a protease producing bacterium isolated from ocean sediments of Laizhou Bay.</title>
        <authorList>
            <person name="Li Y."/>
        </authorList>
    </citation>
    <scope>NUCLEOTIDE SEQUENCE [LARGE SCALE GENOMIC DNA]</scope>
    <source>
        <strain evidence="9 10">22-7</strain>
    </source>
</reference>
<comment type="caution">
    <text evidence="9">The sequence shown here is derived from an EMBL/GenBank/DDBJ whole genome shotgun (WGS) entry which is preliminary data.</text>
</comment>
<dbReference type="PANTHER" id="PTHR30193:SF1">
    <property type="entry name" value="ABC TRANSPORTER PERMEASE PROTEIN YESP-RELATED"/>
    <property type="match status" value="1"/>
</dbReference>
<dbReference type="AlphaFoldDB" id="A0A2S5GC85"/>
<dbReference type="Gene3D" id="1.10.3720.10">
    <property type="entry name" value="MetI-like"/>
    <property type="match status" value="1"/>
</dbReference>
<evidence type="ECO:0000259" key="8">
    <source>
        <dbReference type="PROSITE" id="PS50928"/>
    </source>
</evidence>
<name>A0A2S5GC85_9BACL</name>
<dbReference type="PROSITE" id="PS50928">
    <property type="entry name" value="ABC_TM1"/>
    <property type="match status" value="1"/>
</dbReference>
<dbReference type="InterPro" id="IPR051393">
    <property type="entry name" value="ABC_transporter_permease"/>
</dbReference>
<dbReference type="GO" id="GO:0005886">
    <property type="term" value="C:plasma membrane"/>
    <property type="evidence" value="ECO:0007669"/>
    <property type="project" value="UniProtKB-SubCell"/>
</dbReference>
<feature type="transmembrane region" description="Helical" evidence="7">
    <location>
        <begin position="126"/>
        <end position="146"/>
    </location>
</feature>
<dbReference type="Proteomes" id="UP000239047">
    <property type="component" value="Unassembled WGS sequence"/>
</dbReference>
<feature type="domain" description="ABC transmembrane type-1" evidence="8">
    <location>
        <begin position="89"/>
        <end position="302"/>
    </location>
</feature>
<dbReference type="Pfam" id="PF00528">
    <property type="entry name" value="BPD_transp_1"/>
    <property type="match status" value="1"/>
</dbReference>
<evidence type="ECO:0000256" key="3">
    <source>
        <dbReference type="ARBA" id="ARBA00022475"/>
    </source>
</evidence>
<accession>A0A2S5GC85</accession>
<dbReference type="CDD" id="cd06261">
    <property type="entry name" value="TM_PBP2"/>
    <property type="match status" value="1"/>
</dbReference>
<evidence type="ECO:0000256" key="7">
    <source>
        <dbReference type="RuleBase" id="RU363032"/>
    </source>
</evidence>
<dbReference type="InterPro" id="IPR000515">
    <property type="entry name" value="MetI-like"/>
</dbReference>
<dbReference type="OrthoDB" id="9785347at2"/>
<organism evidence="9 10">
    <name type="scientific">Jeotgalibacillus proteolyticus</name>
    <dbReference type="NCBI Taxonomy" id="2082395"/>
    <lineage>
        <taxon>Bacteria</taxon>
        <taxon>Bacillati</taxon>
        <taxon>Bacillota</taxon>
        <taxon>Bacilli</taxon>
        <taxon>Bacillales</taxon>
        <taxon>Caryophanaceae</taxon>
        <taxon>Jeotgalibacillus</taxon>
    </lineage>
</organism>
<keyword evidence="3" id="KW-1003">Cell membrane</keyword>
<feature type="transmembrane region" description="Helical" evidence="7">
    <location>
        <begin position="179"/>
        <end position="202"/>
    </location>
</feature>
<keyword evidence="10" id="KW-1185">Reference proteome</keyword>
<evidence type="ECO:0000256" key="1">
    <source>
        <dbReference type="ARBA" id="ARBA00004651"/>
    </source>
</evidence>
<keyword evidence="4 7" id="KW-0812">Transmembrane</keyword>
<feature type="transmembrane region" description="Helical" evidence="7">
    <location>
        <begin position="286"/>
        <end position="305"/>
    </location>
</feature>
<keyword evidence="5 7" id="KW-1133">Transmembrane helix</keyword>
<evidence type="ECO:0000313" key="10">
    <source>
        <dbReference type="Proteomes" id="UP000239047"/>
    </source>
</evidence>
<evidence type="ECO:0000256" key="2">
    <source>
        <dbReference type="ARBA" id="ARBA00022448"/>
    </source>
</evidence>
<dbReference type="InterPro" id="IPR035906">
    <property type="entry name" value="MetI-like_sf"/>
</dbReference>
<sequence>MEPANNSEPPYERQLKLVPAKKKSFWSKNKHGILFASPWILGLLIFYAIPLFSSIYFSFTTYSILQPGEFVGLQNYKDLFTDSLFWKSVYNTVYFAVFFVPLSIIFGVALAMMLNMNVKGMGIYRTIFFLPTLVPHVALAVLWMWLLNPGFGLVNGLLSTIGIDGPAWLGSVTWSKPSLIMMSLWGIGQAVIIYLAGLGDIPEDYYDAAKVDGANWYQKMRHITLPLLTPVIFFNLVMGIIAAFQQFTLPYTLTQGQGTPANSLSFYVMYLYDNGFKFFKMGYASAMAWILFVIIMALTALVFITSKRWVHYQGK</sequence>
<gene>
    <name evidence="9" type="ORF">C4B60_12815</name>
</gene>
<dbReference type="PANTHER" id="PTHR30193">
    <property type="entry name" value="ABC TRANSPORTER PERMEASE PROTEIN"/>
    <property type="match status" value="1"/>
</dbReference>
<dbReference type="EMBL" id="PREZ01000004">
    <property type="protein sequence ID" value="PPA70525.1"/>
    <property type="molecule type" value="Genomic_DNA"/>
</dbReference>
<comment type="subcellular location">
    <subcellularLocation>
        <location evidence="1 7">Cell membrane</location>
        <topology evidence="1 7">Multi-pass membrane protein</topology>
    </subcellularLocation>
</comment>
<keyword evidence="2 7" id="KW-0813">Transport</keyword>
<dbReference type="SUPFAM" id="SSF161098">
    <property type="entry name" value="MetI-like"/>
    <property type="match status" value="1"/>
</dbReference>
<evidence type="ECO:0000256" key="6">
    <source>
        <dbReference type="ARBA" id="ARBA00023136"/>
    </source>
</evidence>
<feature type="transmembrane region" description="Helical" evidence="7">
    <location>
        <begin position="32"/>
        <end position="57"/>
    </location>
</feature>
<feature type="transmembrane region" description="Helical" evidence="7">
    <location>
        <begin position="93"/>
        <end position="114"/>
    </location>
</feature>
<comment type="similarity">
    <text evidence="7">Belongs to the binding-protein-dependent transport system permease family.</text>
</comment>
<evidence type="ECO:0000256" key="5">
    <source>
        <dbReference type="ARBA" id="ARBA00022989"/>
    </source>
</evidence>
<protein>
    <submittedName>
        <fullName evidence="9">Spermidine/putrescine ABC transporter permease</fullName>
    </submittedName>
</protein>